<evidence type="ECO:0000256" key="5">
    <source>
        <dbReference type="ARBA" id="ARBA00022723"/>
    </source>
</evidence>
<dbReference type="PROSITE" id="PS51580">
    <property type="entry name" value="SAM_MT43_3"/>
    <property type="match status" value="1"/>
</dbReference>
<dbReference type="InterPro" id="IPR007728">
    <property type="entry name" value="Pre-SET_dom"/>
</dbReference>
<evidence type="ECO:0000256" key="7">
    <source>
        <dbReference type="ARBA" id="ARBA00023242"/>
    </source>
</evidence>
<dbReference type="Pfam" id="PF00856">
    <property type="entry name" value="SET"/>
    <property type="match status" value="1"/>
</dbReference>
<keyword evidence="5" id="KW-0479">Metal-binding</keyword>
<dbReference type="Gene3D" id="2.170.270.10">
    <property type="entry name" value="SET domain"/>
    <property type="match status" value="1"/>
</dbReference>
<proteinExistence type="predicted"/>
<dbReference type="Pfam" id="PF05033">
    <property type="entry name" value="Pre-SET"/>
    <property type="match status" value="1"/>
</dbReference>
<evidence type="ECO:0000259" key="10">
    <source>
        <dbReference type="PROSITE" id="PS50280"/>
    </source>
</evidence>
<feature type="region of interest" description="Disordered" evidence="8">
    <location>
        <begin position="129"/>
        <end position="150"/>
    </location>
</feature>
<dbReference type="Proteomes" id="UP001177140">
    <property type="component" value="Unassembled WGS sequence"/>
</dbReference>
<dbReference type="Pfam" id="PF10440">
    <property type="entry name" value="WIYLD"/>
    <property type="match status" value="1"/>
</dbReference>
<keyword evidence="7" id="KW-0539">Nucleus</keyword>
<dbReference type="PROSITE" id="PS50280">
    <property type="entry name" value="SET"/>
    <property type="match status" value="1"/>
</dbReference>
<dbReference type="PANTHER" id="PTHR46450:SF24">
    <property type="entry name" value="HISTONE-LYSINE N-METHYLTRANSFERASE SUVR4"/>
    <property type="match status" value="1"/>
</dbReference>
<gene>
    <name evidence="12" type="ORF">MKW94_015150</name>
</gene>
<organism evidence="12 13">
    <name type="scientific">Papaver nudicaule</name>
    <name type="common">Iceland poppy</name>
    <dbReference type="NCBI Taxonomy" id="74823"/>
    <lineage>
        <taxon>Eukaryota</taxon>
        <taxon>Viridiplantae</taxon>
        <taxon>Streptophyta</taxon>
        <taxon>Embryophyta</taxon>
        <taxon>Tracheophyta</taxon>
        <taxon>Spermatophyta</taxon>
        <taxon>Magnoliopsida</taxon>
        <taxon>Ranunculales</taxon>
        <taxon>Papaveraceae</taxon>
        <taxon>Papaveroideae</taxon>
        <taxon>Papaver</taxon>
    </lineage>
</organism>
<keyword evidence="9" id="KW-0812">Transmembrane</keyword>
<evidence type="ECO:0000256" key="3">
    <source>
        <dbReference type="ARBA" id="ARBA00022454"/>
    </source>
</evidence>
<dbReference type="InterPro" id="IPR043017">
    <property type="entry name" value="WIYLD_dom_sf"/>
</dbReference>
<evidence type="ECO:0000256" key="4">
    <source>
        <dbReference type="ARBA" id="ARBA00022679"/>
    </source>
</evidence>
<evidence type="ECO:0000313" key="12">
    <source>
        <dbReference type="EMBL" id="MCL7023629.1"/>
    </source>
</evidence>
<keyword evidence="4" id="KW-0808">Transferase</keyword>
<feature type="domain" description="SET" evidence="10">
    <location>
        <begin position="596"/>
        <end position="730"/>
    </location>
</feature>
<keyword evidence="13" id="KW-1185">Reference proteome</keyword>
<keyword evidence="9" id="KW-0472">Membrane</keyword>
<dbReference type="Gene3D" id="1.10.8.850">
    <property type="entry name" value="Histone-lysine N methyltransferase , C-terminal domain-like"/>
    <property type="match status" value="1"/>
</dbReference>
<keyword evidence="9" id="KW-1133">Transmembrane helix</keyword>
<dbReference type="InterPro" id="IPR025776">
    <property type="entry name" value="SUVR4/1/2"/>
</dbReference>
<comment type="caution">
    <text evidence="12">The sequence shown here is derived from an EMBL/GenBank/DDBJ whole genome shotgun (WGS) entry which is preliminary data.</text>
</comment>
<dbReference type="FunFam" id="2.170.270.10:FF:000046">
    <property type="entry name" value="SET-domain containing protein lysine methyltransferase family protein"/>
    <property type="match status" value="1"/>
</dbReference>
<dbReference type="GO" id="GO:0005634">
    <property type="term" value="C:nucleus"/>
    <property type="evidence" value="ECO:0007669"/>
    <property type="project" value="UniProtKB-SubCell"/>
</dbReference>
<keyword evidence="3" id="KW-0158">Chromosome</keyword>
<dbReference type="SMART" id="SM00468">
    <property type="entry name" value="PreSET"/>
    <property type="match status" value="1"/>
</dbReference>
<evidence type="ECO:0000256" key="2">
    <source>
        <dbReference type="ARBA" id="ARBA00004286"/>
    </source>
</evidence>
<evidence type="ECO:0008006" key="14">
    <source>
        <dbReference type="Google" id="ProtNLM"/>
    </source>
</evidence>
<comment type="subcellular location">
    <subcellularLocation>
        <location evidence="2">Chromosome</location>
    </subcellularLocation>
    <subcellularLocation>
        <location evidence="1">Nucleus</location>
    </subcellularLocation>
</comment>
<feature type="domain" description="Pre-SET" evidence="11">
    <location>
        <begin position="489"/>
        <end position="593"/>
    </location>
</feature>
<keyword evidence="6" id="KW-0862">Zinc</keyword>
<reference evidence="12" key="1">
    <citation type="submission" date="2022-03" db="EMBL/GenBank/DDBJ databases">
        <title>A functionally conserved STORR gene fusion in Papaver species that diverged 16.8 million years ago.</title>
        <authorList>
            <person name="Catania T."/>
        </authorList>
    </citation>
    <scope>NUCLEOTIDE SEQUENCE</scope>
    <source>
        <strain evidence="12">S-191538</strain>
    </source>
</reference>
<dbReference type="PANTHER" id="PTHR46450">
    <property type="entry name" value="INACTIVE HISTONE-LYSINE N-METHYLTRANSFERASE SUVR1-RELATED"/>
    <property type="match status" value="1"/>
</dbReference>
<dbReference type="GO" id="GO:0042054">
    <property type="term" value="F:histone methyltransferase activity"/>
    <property type="evidence" value="ECO:0007669"/>
    <property type="project" value="InterPro"/>
</dbReference>
<evidence type="ECO:0000256" key="6">
    <source>
        <dbReference type="ARBA" id="ARBA00022833"/>
    </source>
</evidence>
<dbReference type="InterPro" id="IPR018848">
    <property type="entry name" value="WIYLD_domain"/>
</dbReference>
<dbReference type="InterPro" id="IPR001214">
    <property type="entry name" value="SET_dom"/>
</dbReference>
<sequence length="788" mass="88933">MVLSQKEIDAINAMAEIGILGETARTKLKELLNMYADDWSHIERENYRVLADYIFECEEHKEPDTKKEKDPYFGAPLIHDVEPSSSEGEVKPLSSKRAQNDFFTPQVQLRDKRKEPVSKKTFLRVEKSEHPLPEDKGKKHISGQFTSRGRISDSKRSSVICLLNQKSNVHSDPKKKQLTSVRAQSELPIPVIHPIDSAPVRNEETWLGHRVLGKSKRKYEGDGASDHHRSSATTVENACIQASSSSDFEIASSDLGEVTVSLHCNDALGRPKFCRPNLDAVLKMTEDKCFKSYKIMDPNFSIKKMMKDLCHSYLNAESKTQKDKEMGLVNVIPSPVSLKNSSVHSEAIHVQDLTVLESPVKSSLNSRTQIPHLLLRDGLGLPNNFVQLKEKVLAKTKGGNGDKDIPECSHHSNSRSLVAFNQSECTHDGTRPPHNVADISKGAERVKIPLASEVSSERYPPSFHYIPRNQVYQNAYINFALARIGDEDCCSSCFGDCVSSSIPCACARLTGGEFAYTVEGLVKEKFLDECISLYQNPQKDTHIYYCKDCPNERSKNDDLPGECKGHLMRKFIKECWSKCGCDIQCGNRVVQRGITCNLEVFLTGEGKGWGIRSLEKLPRGAFVCEYVGEIVTNTELYERNLRNSGNKRHTYPVTLDADWDSEVGLKDEEALCLDATFYGNVARFINHRCFDATLIDIPVEIETPDHHYYHIAFFTSREVDALEELTWDYGIDFQDHAHPIEAFQCLCGSKGCRDKQHKTISEYSDLCYAFMFSKIMYLCLFLFIVVSN</sequence>
<dbReference type="GO" id="GO:0005694">
    <property type="term" value="C:chromosome"/>
    <property type="evidence" value="ECO:0007669"/>
    <property type="project" value="UniProtKB-SubCell"/>
</dbReference>
<dbReference type="InterPro" id="IPR046341">
    <property type="entry name" value="SET_dom_sf"/>
</dbReference>
<evidence type="ECO:0000256" key="9">
    <source>
        <dbReference type="SAM" id="Phobius"/>
    </source>
</evidence>
<dbReference type="CDD" id="cd10538">
    <property type="entry name" value="SET_SETDB-like"/>
    <property type="match status" value="1"/>
</dbReference>
<accession>A0AA41UWX9</accession>
<protein>
    <recommendedName>
        <fullName evidence="14">Histone-lysine N-methyltransferase SUVR4</fullName>
    </recommendedName>
</protein>
<feature type="transmembrane region" description="Helical" evidence="9">
    <location>
        <begin position="768"/>
        <end position="786"/>
    </location>
</feature>
<dbReference type="PROSITE" id="PS50867">
    <property type="entry name" value="PRE_SET"/>
    <property type="match status" value="1"/>
</dbReference>
<dbReference type="GO" id="GO:0008270">
    <property type="term" value="F:zinc ion binding"/>
    <property type="evidence" value="ECO:0007669"/>
    <property type="project" value="InterPro"/>
</dbReference>
<dbReference type="AlphaFoldDB" id="A0AA41UWX9"/>
<dbReference type="EMBL" id="JAJJMA010024492">
    <property type="protein sequence ID" value="MCL7023629.1"/>
    <property type="molecule type" value="Genomic_DNA"/>
</dbReference>
<name>A0AA41UWX9_PAPNU</name>
<evidence type="ECO:0000313" key="13">
    <source>
        <dbReference type="Proteomes" id="UP001177140"/>
    </source>
</evidence>
<evidence type="ECO:0000256" key="8">
    <source>
        <dbReference type="SAM" id="MobiDB-lite"/>
    </source>
</evidence>
<dbReference type="SMART" id="SM00317">
    <property type="entry name" value="SET"/>
    <property type="match status" value="1"/>
</dbReference>
<evidence type="ECO:0000259" key="11">
    <source>
        <dbReference type="PROSITE" id="PS50867"/>
    </source>
</evidence>
<evidence type="ECO:0000256" key="1">
    <source>
        <dbReference type="ARBA" id="ARBA00004123"/>
    </source>
</evidence>
<dbReference type="SUPFAM" id="SSF82199">
    <property type="entry name" value="SET domain"/>
    <property type="match status" value="1"/>
</dbReference>